<keyword evidence="2" id="KW-0472">Membrane</keyword>
<evidence type="ECO:0000313" key="4">
    <source>
        <dbReference type="EMBL" id="BAD52901.1"/>
    </source>
</evidence>
<evidence type="ECO:0000313" key="5">
    <source>
        <dbReference type="EMBL" id="BAD53168.1"/>
    </source>
</evidence>
<name>Q5ZB63_ORYSJ</name>
<gene>
    <name evidence="5" type="ORF">B1103C09.15</name>
    <name evidence="4" type="ORF">P0451D05.28</name>
</gene>
<dbReference type="AlphaFoldDB" id="Q5ZB63"/>
<evidence type="ECO:0000256" key="1">
    <source>
        <dbReference type="SAM" id="MobiDB-lite"/>
    </source>
</evidence>
<feature type="signal peptide" evidence="3">
    <location>
        <begin position="1"/>
        <end position="32"/>
    </location>
</feature>
<organism evidence="4">
    <name type="scientific">Oryza sativa subsp. japonica</name>
    <name type="common">Rice</name>
    <dbReference type="NCBI Taxonomy" id="39947"/>
    <lineage>
        <taxon>Eukaryota</taxon>
        <taxon>Viridiplantae</taxon>
        <taxon>Streptophyta</taxon>
        <taxon>Embryophyta</taxon>
        <taxon>Tracheophyta</taxon>
        <taxon>Spermatophyta</taxon>
        <taxon>Magnoliopsida</taxon>
        <taxon>Liliopsida</taxon>
        <taxon>Poales</taxon>
        <taxon>Poaceae</taxon>
        <taxon>BOP clade</taxon>
        <taxon>Oryzoideae</taxon>
        <taxon>Oryzeae</taxon>
        <taxon>Oryzinae</taxon>
        <taxon>Oryza</taxon>
        <taxon>Oryza sativa</taxon>
    </lineage>
</organism>
<accession>Q5ZB63</accession>
<proteinExistence type="predicted"/>
<feature type="compositionally biased region" description="Low complexity" evidence="1">
    <location>
        <begin position="59"/>
        <end position="70"/>
    </location>
</feature>
<evidence type="ECO:0000313" key="6">
    <source>
        <dbReference type="Proteomes" id="UP000000763"/>
    </source>
</evidence>
<accession>Q5ZC36</accession>
<protein>
    <submittedName>
        <fullName evidence="4">Uncharacterized protein</fullName>
    </submittedName>
</protein>
<feature type="region of interest" description="Disordered" evidence="1">
    <location>
        <begin position="31"/>
        <end position="70"/>
    </location>
</feature>
<evidence type="ECO:0000256" key="2">
    <source>
        <dbReference type="SAM" id="Phobius"/>
    </source>
</evidence>
<reference evidence="6" key="2">
    <citation type="journal article" date="2005" name="Nature">
        <title>The map-based sequence of the rice genome.</title>
        <authorList>
            <consortium name="International rice genome sequencing project (IRGSP)"/>
            <person name="Matsumoto T."/>
            <person name="Wu J."/>
            <person name="Kanamori H."/>
            <person name="Katayose Y."/>
            <person name="Fujisawa M."/>
            <person name="Namiki N."/>
            <person name="Mizuno H."/>
            <person name="Yamamoto K."/>
            <person name="Antonio B.A."/>
            <person name="Baba T."/>
            <person name="Sakata K."/>
            <person name="Nagamura Y."/>
            <person name="Aoki H."/>
            <person name="Arikawa K."/>
            <person name="Arita K."/>
            <person name="Bito T."/>
            <person name="Chiden Y."/>
            <person name="Fujitsuka N."/>
            <person name="Fukunaka R."/>
            <person name="Hamada M."/>
            <person name="Harada C."/>
            <person name="Hayashi A."/>
            <person name="Hijishita S."/>
            <person name="Honda M."/>
            <person name="Hosokawa S."/>
            <person name="Ichikawa Y."/>
            <person name="Idonuma A."/>
            <person name="Iijima M."/>
            <person name="Ikeda M."/>
            <person name="Ikeno M."/>
            <person name="Ito K."/>
            <person name="Ito S."/>
            <person name="Ito T."/>
            <person name="Ito Y."/>
            <person name="Ito Y."/>
            <person name="Iwabuchi A."/>
            <person name="Kamiya K."/>
            <person name="Karasawa W."/>
            <person name="Kurita K."/>
            <person name="Katagiri S."/>
            <person name="Kikuta A."/>
            <person name="Kobayashi H."/>
            <person name="Kobayashi N."/>
            <person name="Machita K."/>
            <person name="Maehara T."/>
            <person name="Masukawa M."/>
            <person name="Mizubayashi T."/>
            <person name="Mukai Y."/>
            <person name="Nagasaki H."/>
            <person name="Nagata Y."/>
            <person name="Naito S."/>
            <person name="Nakashima M."/>
            <person name="Nakama Y."/>
            <person name="Nakamichi Y."/>
            <person name="Nakamura M."/>
            <person name="Meguro A."/>
            <person name="Negishi M."/>
            <person name="Ohta I."/>
            <person name="Ohta T."/>
            <person name="Okamoto M."/>
            <person name="Ono N."/>
            <person name="Saji S."/>
            <person name="Sakaguchi M."/>
            <person name="Sakai K."/>
            <person name="Shibata M."/>
            <person name="Shimokawa T."/>
            <person name="Song J."/>
            <person name="Takazaki Y."/>
            <person name="Terasawa K."/>
            <person name="Tsugane M."/>
            <person name="Tsuji K."/>
            <person name="Ueda S."/>
            <person name="Waki K."/>
            <person name="Yamagata H."/>
            <person name="Yamamoto M."/>
            <person name="Yamamoto S."/>
            <person name="Yamane H."/>
            <person name="Yoshiki S."/>
            <person name="Yoshihara R."/>
            <person name="Yukawa K."/>
            <person name="Zhong H."/>
            <person name="Yano M."/>
            <person name="Yuan Q."/>
            <person name="Ouyang S."/>
            <person name="Liu J."/>
            <person name="Jones K.M."/>
            <person name="Gansberger K."/>
            <person name="Moffat K."/>
            <person name="Hill J."/>
            <person name="Bera J."/>
            <person name="Fadrosh D."/>
            <person name="Jin S."/>
            <person name="Johri S."/>
            <person name="Kim M."/>
            <person name="Overton L."/>
            <person name="Reardon M."/>
            <person name="Tsitrin T."/>
            <person name="Vuong H."/>
            <person name="Weaver B."/>
            <person name="Ciecko A."/>
            <person name="Tallon L."/>
            <person name="Jackson J."/>
            <person name="Pai G."/>
            <person name="Aken S.V."/>
            <person name="Utterback T."/>
            <person name="Reidmuller S."/>
            <person name="Feldblyum T."/>
            <person name="Hsiao J."/>
            <person name="Zismann V."/>
            <person name="Iobst S."/>
            <person name="de Vazeille A.R."/>
            <person name="Buell C.R."/>
            <person name="Ying K."/>
            <person name="Li Y."/>
            <person name="Lu T."/>
            <person name="Huang Y."/>
            <person name="Zhao Q."/>
            <person name="Feng Q."/>
            <person name="Zhang L."/>
            <person name="Zhu J."/>
            <person name="Weng Q."/>
            <person name="Mu J."/>
            <person name="Lu Y."/>
            <person name="Fan D."/>
            <person name="Liu Y."/>
            <person name="Guan J."/>
            <person name="Zhang Y."/>
            <person name="Yu S."/>
            <person name="Liu X."/>
            <person name="Zhang Y."/>
            <person name="Hong G."/>
            <person name="Han B."/>
            <person name="Choisne N."/>
            <person name="Demange N."/>
            <person name="Orjeda G."/>
            <person name="Samain S."/>
            <person name="Cattolico L."/>
            <person name="Pelletier E."/>
            <person name="Couloux A."/>
            <person name="Segurens B."/>
            <person name="Wincker P."/>
            <person name="D'Hont A."/>
            <person name="Scarpelli C."/>
            <person name="Weissenbach J."/>
            <person name="Salanoubat M."/>
            <person name="Quetier F."/>
            <person name="Yu Y."/>
            <person name="Kim H.R."/>
            <person name="Rambo T."/>
            <person name="Currie J."/>
            <person name="Collura K."/>
            <person name="Luo M."/>
            <person name="Yang T."/>
            <person name="Ammiraju J.S.S."/>
            <person name="Engler F."/>
            <person name="Soderlund C."/>
            <person name="Wing R.A."/>
            <person name="Palmer L.E."/>
            <person name="de la Bastide M."/>
            <person name="Spiegel L."/>
            <person name="Nascimento L."/>
            <person name="Zutavern T."/>
            <person name="O'Shaughnessy A."/>
            <person name="Dike S."/>
            <person name="Dedhia N."/>
            <person name="Preston R."/>
            <person name="Balija V."/>
            <person name="McCombie W.R."/>
            <person name="Chow T."/>
            <person name="Chen H."/>
            <person name="Chung M."/>
            <person name="Chen C."/>
            <person name="Shaw J."/>
            <person name="Wu H."/>
            <person name="Hsiao K."/>
            <person name="Chao Y."/>
            <person name="Chu M."/>
            <person name="Cheng C."/>
            <person name="Hour A."/>
            <person name="Lee P."/>
            <person name="Lin S."/>
            <person name="Lin Y."/>
            <person name="Liou J."/>
            <person name="Liu S."/>
            <person name="Hsing Y."/>
            <person name="Raghuvanshi S."/>
            <person name="Mohanty A."/>
            <person name="Bharti A.K."/>
            <person name="Gaur A."/>
            <person name="Gupta V."/>
            <person name="Kumar D."/>
            <person name="Ravi V."/>
            <person name="Vij S."/>
            <person name="Kapur A."/>
            <person name="Khurana P."/>
            <person name="Khurana P."/>
            <person name="Khurana J.P."/>
            <person name="Tyagi A.K."/>
            <person name="Gaikwad K."/>
            <person name="Singh A."/>
            <person name="Dalal V."/>
            <person name="Srivastava S."/>
            <person name="Dixit A."/>
            <person name="Pal A.K."/>
            <person name="Ghazi I.A."/>
            <person name="Yadav M."/>
            <person name="Pandit A."/>
            <person name="Bhargava A."/>
            <person name="Sureshbabu K."/>
            <person name="Batra K."/>
            <person name="Sharma T.R."/>
            <person name="Mohapatra T."/>
            <person name="Singh N.K."/>
            <person name="Messing J."/>
            <person name="Nelson A.B."/>
            <person name="Fuks G."/>
            <person name="Kavchok S."/>
            <person name="Keizer G."/>
            <person name="Linton E."/>
            <person name="Llaca V."/>
            <person name="Song R."/>
            <person name="Tanyolac B."/>
            <person name="Young S."/>
            <person name="Ho-Il K."/>
            <person name="Hahn J.H."/>
            <person name="Sangsakoo G."/>
            <person name="Vanavichit A."/>
            <person name="de Mattos Luiz.A.T."/>
            <person name="Zimmer P.D."/>
            <person name="Malone G."/>
            <person name="Dellagostin O."/>
            <person name="de Oliveira A.C."/>
            <person name="Bevan M."/>
            <person name="Bancroft I."/>
            <person name="Minx P."/>
            <person name="Cordum H."/>
            <person name="Wilson R."/>
            <person name="Cheng Z."/>
            <person name="Jin W."/>
            <person name="Jiang J."/>
            <person name="Leong S.A."/>
            <person name="Iwama H."/>
            <person name="Gojobori T."/>
            <person name="Itoh T."/>
            <person name="Niimura Y."/>
            <person name="Fujii Y."/>
            <person name="Habara T."/>
            <person name="Sakai H."/>
            <person name="Sato Y."/>
            <person name="Wilson G."/>
            <person name="Kumar K."/>
            <person name="McCouch S."/>
            <person name="Juretic N."/>
            <person name="Hoen D."/>
            <person name="Wright S."/>
            <person name="Bruskiewich R."/>
            <person name="Bureau T."/>
            <person name="Miyao A."/>
            <person name="Hirochika H."/>
            <person name="Nishikawa T."/>
            <person name="Kadowaki K."/>
            <person name="Sugiura M."/>
            <person name="Burr B."/>
            <person name="Sasaki T."/>
        </authorList>
    </citation>
    <scope>NUCLEOTIDE SEQUENCE [LARGE SCALE GENOMIC DNA]</scope>
    <source>
        <strain evidence="6">cv. Nipponbare</strain>
    </source>
</reference>
<sequence length="159" mass="17012">MTKMPPTPSTRLSDLPSRTAAVLLLLAAPASAASRAPPPASPGDTRKAASSPLRRSPRAHAPAGGFGAAAEAGLPSPASNLNRVEGIHLSLLLSLLAPRPRHFSRLEIHGDLIDFFPPFQSLSFIPFQSLSFMRISWMRGGLFVALLVQLNLMLHAIRH</sequence>
<dbReference type="EMBL" id="AP003333">
    <property type="protein sequence ID" value="BAD53168.1"/>
    <property type="molecule type" value="Genomic_DNA"/>
</dbReference>
<keyword evidence="2" id="KW-1133">Transmembrane helix</keyword>
<dbReference type="Proteomes" id="UP000000763">
    <property type="component" value="Chromosome 1"/>
</dbReference>
<keyword evidence="3" id="KW-0732">Signal</keyword>
<feature type="chain" id="PRO_5035328805" evidence="3">
    <location>
        <begin position="33"/>
        <end position="159"/>
    </location>
</feature>
<evidence type="ECO:0000256" key="3">
    <source>
        <dbReference type="SAM" id="SignalP"/>
    </source>
</evidence>
<reference evidence="4" key="1">
    <citation type="journal article" date="2002" name="Nature">
        <title>The genome sequence and structure of rice chromosome 1.</title>
        <authorList>
            <person name="Sasaki T."/>
            <person name="Matsumoto T."/>
            <person name="Yamamoto K."/>
            <person name="Sakata K."/>
            <person name="Baba T."/>
            <person name="Katayose Y."/>
            <person name="Wu J."/>
            <person name="Niimura Y."/>
            <person name="Cheng Z."/>
            <person name="Nagamura Y."/>
            <person name="Antonio B.A."/>
            <person name="Kanamori H."/>
            <person name="Hosokawa S."/>
            <person name="Masukawa M."/>
            <person name="Arikawa K."/>
            <person name="Chiden Y."/>
            <person name="Hayashi M."/>
            <person name="Okamoto M."/>
            <person name="Ando T."/>
            <person name="Aoki H."/>
            <person name="Arita K."/>
            <person name="Hamada M."/>
            <person name="Harada C."/>
            <person name="Hijishita S."/>
            <person name="Honda M."/>
            <person name="Ichikawa Y."/>
            <person name="Idonuma A."/>
            <person name="Iijima M."/>
            <person name="Ikeda M."/>
            <person name="Ikeno M."/>
            <person name="Itoh S."/>
            <person name="Itoh T."/>
            <person name="Itoh Y."/>
            <person name="Itoh Y."/>
            <person name="Iwabuchi A."/>
            <person name="Kamiya K."/>
            <person name="Karasawa W."/>
            <person name="Katagiri S."/>
            <person name="Kikuta A."/>
            <person name="Kobayashi N."/>
            <person name="Kono I."/>
            <person name="Machita K."/>
            <person name="Maehara T."/>
            <person name="Mizuno H."/>
            <person name="Mizubayashi T."/>
            <person name="Mukai Y."/>
            <person name="Nagasaki H."/>
            <person name="Nakashima M."/>
            <person name="Nakama Y."/>
            <person name="Nakamichi Y."/>
            <person name="Nakamura M."/>
            <person name="Namiki N."/>
            <person name="Negishi M."/>
            <person name="Ohta I."/>
            <person name="Ono N."/>
            <person name="Saji S."/>
            <person name="Sakai K."/>
            <person name="Shibata M."/>
            <person name="Shimokawa T."/>
            <person name="Shomura A."/>
            <person name="Song J."/>
            <person name="Takazaki Y."/>
            <person name="Terasawa K."/>
            <person name="Tsuji K."/>
            <person name="Waki K."/>
            <person name="Yamagata H."/>
            <person name="Yamane H."/>
            <person name="Yoshiki S."/>
            <person name="Yoshihara R."/>
            <person name="Yukawa K."/>
            <person name="Zhong H."/>
            <person name="Iwama H."/>
            <person name="Endo T."/>
            <person name="Ito H."/>
            <person name="Hahn J.H."/>
            <person name="Kim H.I."/>
            <person name="Eun M.Y."/>
            <person name="Yano M."/>
            <person name="Jiang J."/>
            <person name="Gojobori T."/>
        </authorList>
    </citation>
    <scope>NUCLEOTIDE SEQUENCE</scope>
</reference>
<dbReference type="Proteomes" id="UP000817658">
    <property type="component" value="Chromosome 1"/>
</dbReference>
<dbReference type="EMBL" id="AP003253">
    <property type="protein sequence ID" value="BAD52901.1"/>
    <property type="molecule type" value="Genomic_DNA"/>
</dbReference>
<reference evidence="6" key="3">
    <citation type="journal article" date="2008" name="Nucleic Acids Res.">
        <title>The rice annotation project database (RAP-DB): 2008 update.</title>
        <authorList>
            <consortium name="The rice annotation project (RAP)"/>
        </authorList>
    </citation>
    <scope>GENOME REANNOTATION</scope>
    <source>
        <strain evidence="6">cv. Nipponbare</strain>
    </source>
</reference>
<feature type="transmembrane region" description="Helical" evidence="2">
    <location>
        <begin position="137"/>
        <end position="157"/>
    </location>
</feature>
<keyword evidence="2" id="KW-0812">Transmembrane</keyword>